<feature type="compositionally biased region" description="Acidic residues" evidence="1">
    <location>
        <begin position="228"/>
        <end position="242"/>
    </location>
</feature>
<feature type="region of interest" description="Disordered" evidence="1">
    <location>
        <begin position="216"/>
        <end position="269"/>
    </location>
</feature>
<keyword evidence="2" id="KW-1133">Transmembrane helix</keyword>
<keyword evidence="2" id="KW-0472">Membrane</keyword>
<dbReference type="AlphaFoldDB" id="A0A1E7FMW2"/>
<dbReference type="InParanoid" id="A0A1E7FMW2"/>
<dbReference type="EMBL" id="KV784355">
    <property type="protein sequence ID" value="OEU19476.1"/>
    <property type="molecule type" value="Genomic_DNA"/>
</dbReference>
<protein>
    <submittedName>
        <fullName evidence="3">Uncharacterized protein</fullName>
    </submittedName>
</protein>
<evidence type="ECO:0000256" key="2">
    <source>
        <dbReference type="SAM" id="Phobius"/>
    </source>
</evidence>
<evidence type="ECO:0000313" key="4">
    <source>
        <dbReference type="Proteomes" id="UP000095751"/>
    </source>
</evidence>
<feature type="compositionally biased region" description="Polar residues" evidence="1">
    <location>
        <begin position="243"/>
        <end position="259"/>
    </location>
</feature>
<keyword evidence="2" id="KW-0812">Transmembrane</keyword>
<reference evidence="3 4" key="1">
    <citation type="submission" date="2016-09" db="EMBL/GenBank/DDBJ databases">
        <title>Extensive genetic diversity and differential bi-allelic expression allows diatom success in the polar Southern Ocean.</title>
        <authorList>
            <consortium name="DOE Joint Genome Institute"/>
            <person name="Mock T."/>
            <person name="Otillar R.P."/>
            <person name="Strauss J."/>
            <person name="Dupont C."/>
            <person name="Frickenhaus S."/>
            <person name="Maumus F."/>
            <person name="Mcmullan M."/>
            <person name="Sanges R."/>
            <person name="Schmutz J."/>
            <person name="Toseland A."/>
            <person name="Valas R."/>
            <person name="Veluchamy A."/>
            <person name="Ward B.J."/>
            <person name="Allen A."/>
            <person name="Barry K."/>
            <person name="Falciatore A."/>
            <person name="Ferrante M."/>
            <person name="Fortunato A.E."/>
            <person name="Gloeckner G."/>
            <person name="Gruber A."/>
            <person name="Hipkin R."/>
            <person name="Janech M."/>
            <person name="Kroth P."/>
            <person name="Leese F."/>
            <person name="Lindquist E."/>
            <person name="Lyon B.R."/>
            <person name="Martin J."/>
            <person name="Mayer C."/>
            <person name="Parker M."/>
            <person name="Quesneville H."/>
            <person name="Raymond J."/>
            <person name="Uhlig C."/>
            <person name="Valentin K.U."/>
            <person name="Worden A.Z."/>
            <person name="Armbrust E.V."/>
            <person name="Bowler C."/>
            <person name="Green B."/>
            <person name="Moulton V."/>
            <person name="Van Oosterhout C."/>
            <person name="Grigoriev I."/>
        </authorList>
    </citation>
    <scope>NUCLEOTIDE SEQUENCE [LARGE SCALE GENOMIC DNA]</scope>
    <source>
        <strain evidence="3 4">CCMP1102</strain>
    </source>
</reference>
<evidence type="ECO:0000313" key="3">
    <source>
        <dbReference type="EMBL" id="OEU19476.1"/>
    </source>
</evidence>
<gene>
    <name evidence="3" type="ORF">FRACYDRAFT_235533</name>
</gene>
<dbReference type="KEGG" id="fcy:FRACYDRAFT_235533"/>
<feature type="compositionally biased region" description="Low complexity" evidence="1">
    <location>
        <begin position="1"/>
        <end position="13"/>
    </location>
</feature>
<keyword evidence="4" id="KW-1185">Reference proteome</keyword>
<feature type="transmembrane region" description="Helical" evidence="2">
    <location>
        <begin position="34"/>
        <end position="55"/>
    </location>
</feature>
<proteinExistence type="predicted"/>
<feature type="compositionally biased region" description="Polar residues" evidence="1">
    <location>
        <begin position="150"/>
        <end position="159"/>
    </location>
</feature>
<name>A0A1E7FMW2_9STRA</name>
<feature type="region of interest" description="Disordered" evidence="1">
    <location>
        <begin position="1"/>
        <end position="27"/>
    </location>
</feature>
<evidence type="ECO:0000256" key="1">
    <source>
        <dbReference type="SAM" id="MobiDB-lite"/>
    </source>
</evidence>
<dbReference type="Proteomes" id="UP000095751">
    <property type="component" value="Unassembled WGS sequence"/>
</dbReference>
<sequence length="558" mass="64830">MASNTTSSLSSLTQIKNKQKQSSSSKQSKQSKSILHFVIPIAILFCFICNNFALLSKYDFNLQCNISGTYVLQQHGNGQQFQYHYYASSDDYRNRDRETETDYIDKETIATPGILYAVGGTEEFLITAFVPVIDYLRNGLDIPNSIERQQQRDFSTNSNQQQHQTQLKQQQQRWAIATEPHLCNSKIFQKSIRTFFDVIIIITKDQLQKEYTNNTNEISWDPYTDNTTDTDDEDEDDDEDEPTANTSTPTSNFLQNNTHDNGRNRIRIRNRNMRRKLLSYDVVGTGSKIERRDTKLRHHVKAIKVIGLNEAPFVPYTMFIDVDMIPCITNFASTLLNKTLLTLFNNNNRQQQQHQQQHQQNQDYFDIALTSERKPKKNKQSKGKEYDNMYDIEHYYLNNNKIDYKQDNGSGYGYNLHNSACLILNMTSHKTIELLQRYKILFFNIPSSEPVLPNTRDQPSLGKAMYDMMMMIVMHSIDSNNSNTNSTTINNSHNHNADLQMLKHIDMNYVCRSKLTGKKNNNCDRSRAHINEDGEKEKKEEEEEYCLLAHKIKKLPTT</sequence>
<feature type="compositionally biased region" description="Low complexity" evidence="1">
    <location>
        <begin position="160"/>
        <end position="172"/>
    </location>
</feature>
<accession>A0A1E7FMW2</accession>
<organism evidence="3 4">
    <name type="scientific">Fragilariopsis cylindrus CCMP1102</name>
    <dbReference type="NCBI Taxonomy" id="635003"/>
    <lineage>
        <taxon>Eukaryota</taxon>
        <taxon>Sar</taxon>
        <taxon>Stramenopiles</taxon>
        <taxon>Ochrophyta</taxon>
        <taxon>Bacillariophyta</taxon>
        <taxon>Bacillariophyceae</taxon>
        <taxon>Bacillariophycidae</taxon>
        <taxon>Bacillariales</taxon>
        <taxon>Bacillariaceae</taxon>
        <taxon>Fragilariopsis</taxon>
    </lineage>
</organism>
<feature type="region of interest" description="Disordered" evidence="1">
    <location>
        <begin position="150"/>
        <end position="172"/>
    </location>
</feature>